<evidence type="ECO:0000313" key="1">
    <source>
        <dbReference type="EMBL" id="BBP93034.1"/>
    </source>
</evidence>
<sequence length="54" mass="5973">MYYVGGLTRLEAPPVHMELPSTGEDVVISLPDEKDYDEAVSLAHQAFGKKPIRT</sequence>
<gene>
    <name evidence="1" type="ORF">BsIDN1_66520</name>
</gene>
<dbReference type="EMBL" id="AP021906">
    <property type="protein sequence ID" value="BBP93034.1"/>
    <property type="molecule type" value="Genomic_DNA"/>
</dbReference>
<reference evidence="1 2" key="1">
    <citation type="submission" date="2019-12" db="EMBL/GenBank/DDBJ databases">
        <title>Full genome sequence of a Bacillus safensis strain isolated from commercially available natto in Indonesia.</title>
        <authorList>
            <person name="Yoshida M."/>
            <person name="Uomi M."/>
            <person name="Waturangi D."/>
            <person name="Ekaputri J.J."/>
            <person name="Setiamarga D.H.E."/>
        </authorList>
    </citation>
    <scope>NUCLEOTIDE SEQUENCE [LARGE SCALE GENOMIC DNA]</scope>
    <source>
        <strain evidence="1 2">IDN1</strain>
    </source>
</reference>
<accession>A0A5S9MLB3</accession>
<organism evidence="1 2">
    <name type="scientific">Bacillus safensis</name>
    <dbReference type="NCBI Taxonomy" id="561879"/>
    <lineage>
        <taxon>Bacteria</taxon>
        <taxon>Bacillati</taxon>
        <taxon>Bacillota</taxon>
        <taxon>Bacilli</taxon>
        <taxon>Bacillales</taxon>
        <taxon>Bacillaceae</taxon>
        <taxon>Bacillus</taxon>
    </lineage>
</organism>
<name>A0A5S9MLB3_BACIA</name>
<protein>
    <submittedName>
        <fullName evidence="1">Uncharacterized protein</fullName>
    </submittedName>
</protein>
<dbReference type="AlphaFoldDB" id="A0A5S9MLB3"/>
<proteinExistence type="predicted"/>
<dbReference type="Proteomes" id="UP000464658">
    <property type="component" value="Chromosome"/>
</dbReference>
<evidence type="ECO:0000313" key="2">
    <source>
        <dbReference type="Proteomes" id="UP000464658"/>
    </source>
</evidence>